<keyword evidence="1" id="KW-0472">Membrane</keyword>
<protein>
    <submittedName>
        <fullName evidence="2">Uncharacterized protein</fullName>
    </submittedName>
</protein>
<reference evidence="2 3" key="1">
    <citation type="journal article" date="2023" name="G3 (Bethesda)">
        <title>A chromosome-length genome assembly and annotation of blackberry (Rubus argutus, cv. 'Hillquist').</title>
        <authorList>
            <person name="Bruna T."/>
            <person name="Aryal R."/>
            <person name="Dudchenko O."/>
            <person name="Sargent D.J."/>
            <person name="Mead D."/>
            <person name="Buti M."/>
            <person name="Cavallini A."/>
            <person name="Hytonen T."/>
            <person name="Andres J."/>
            <person name="Pham M."/>
            <person name="Weisz D."/>
            <person name="Mascagni F."/>
            <person name="Usai G."/>
            <person name="Natali L."/>
            <person name="Bassil N."/>
            <person name="Fernandez G.E."/>
            <person name="Lomsadze A."/>
            <person name="Armour M."/>
            <person name="Olukolu B."/>
            <person name="Poorten T."/>
            <person name="Britton C."/>
            <person name="Davik J."/>
            <person name="Ashrafi H."/>
            <person name="Aiden E.L."/>
            <person name="Borodovsky M."/>
            <person name="Worthington M."/>
        </authorList>
    </citation>
    <scope>NUCLEOTIDE SEQUENCE [LARGE SCALE GENOMIC DNA]</scope>
    <source>
        <strain evidence="2">PI 553951</strain>
    </source>
</reference>
<evidence type="ECO:0000313" key="3">
    <source>
        <dbReference type="Proteomes" id="UP001457282"/>
    </source>
</evidence>
<dbReference type="Proteomes" id="UP001457282">
    <property type="component" value="Unassembled WGS sequence"/>
</dbReference>
<keyword evidence="1" id="KW-0812">Transmembrane</keyword>
<evidence type="ECO:0000313" key="2">
    <source>
        <dbReference type="EMBL" id="KAK9925643.1"/>
    </source>
</evidence>
<gene>
    <name evidence="2" type="ORF">M0R45_022914</name>
</gene>
<organism evidence="2 3">
    <name type="scientific">Rubus argutus</name>
    <name type="common">Southern blackberry</name>
    <dbReference type="NCBI Taxonomy" id="59490"/>
    <lineage>
        <taxon>Eukaryota</taxon>
        <taxon>Viridiplantae</taxon>
        <taxon>Streptophyta</taxon>
        <taxon>Embryophyta</taxon>
        <taxon>Tracheophyta</taxon>
        <taxon>Spermatophyta</taxon>
        <taxon>Magnoliopsida</taxon>
        <taxon>eudicotyledons</taxon>
        <taxon>Gunneridae</taxon>
        <taxon>Pentapetalae</taxon>
        <taxon>rosids</taxon>
        <taxon>fabids</taxon>
        <taxon>Rosales</taxon>
        <taxon>Rosaceae</taxon>
        <taxon>Rosoideae</taxon>
        <taxon>Rosoideae incertae sedis</taxon>
        <taxon>Rubus</taxon>
    </lineage>
</organism>
<dbReference type="EMBL" id="JBEDUW010000005">
    <property type="protein sequence ID" value="KAK9925643.1"/>
    <property type="molecule type" value="Genomic_DNA"/>
</dbReference>
<comment type="caution">
    <text evidence="2">The sequence shown here is derived from an EMBL/GenBank/DDBJ whole genome shotgun (WGS) entry which is preliminary data.</text>
</comment>
<sequence length="87" mass="9501">MNNAFLQIHRRKCERKTIGYLMLLLNDINWAAALSFFLLPVVASVRPPPLPWMTGRIQYSTPVQRLTPVMSSTGAGAASASVATNNG</sequence>
<keyword evidence="1" id="KW-1133">Transmembrane helix</keyword>
<dbReference type="AlphaFoldDB" id="A0AAW1WM13"/>
<evidence type="ECO:0000256" key="1">
    <source>
        <dbReference type="SAM" id="Phobius"/>
    </source>
</evidence>
<name>A0AAW1WM13_RUBAR</name>
<accession>A0AAW1WM13</accession>
<feature type="transmembrane region" description="Helical" evidence="1">
    <location>
        <begin position="20"/>
        <end position="43"/>
    </location>
</feature>
<proteinExistence type="predicted"/>
<keyword evidence="3" id="KW-1185">Reference proteome</keyword>